<feature type="transmembrane region" description="Helical" evidence="1">
    <location>
        <begin position="16"/>
        <end position="36"/>
    </location>
</feature>
<keyword evidence="3" id="KW-1185">Reference proteome</keyword>
<sequence length="88" mass="9989">MYDATNFVVAYPNHNTLAIIVFVTSLFMQIIGHIFVERSGPAAKENILKAFLLAPLFAWMEVLFSLGYRPALQKRIFSQIDARSRQLG</sequence>
<name>A0A9N9D3M4_9GLOM</name>
<comment type="caution">
    <text evidence="2">The sequence shown here is derived from an EMBL/GenBank/DDBJ whole genome shotgun (WGS) entry which is preliminary data.</text>
</comment>
<proteinExistence type="predicted"/>
<gene>
    <name evidence="2" type="ORF">CPELLU_LOCUS8067</name>
</gene>
<dbReference type="InterPro" id="IPR009305">
    <property type="entry name" value="Mpo1-like"/>
</dbReference>
<organism evidence="2 3">
    <name type="scientific">Cetraspora pellucida</name>
    <dbReference type="NCBI Taxonomy" id="1433469"/>
    <lineage>
        <taxon>Eukaryota</taxon>
        <taxon>Fungi</taxon>
        <taxon>Fungi incertae sedis</taxon>
        <taxon>Mucoromycota</taxon>
        <taxon>Glomeromycotina</taxon>
        <taxon>Glomeromycetes</taxon>
        <taxon>Diversisporales</taxon>
        <taxon>Gigasporaceae</taxon>
        <taxon>Cetraspora</taxon>
    </lineage>
</organism>
<dbReference type="PANTHER" id="PTHR28026">
    <property type="entry name" value="DUF962 DOMAIN PROTEIN (AFU_ORTHOLOGUE AFUA_8G05310)"/>
    <property type="match status" value="1"/>
</dbReference>
<protein>
    <submittedName>
        <fullName evidence="2">5094_t:CDS:1</fullName>
    </submittedName>
</protein>
<dbReference type="OrthoDB" id="2124888at2759"/>
<accession>A0A9N9D3M4</accession>
<dbReference type="Pfam" id="PF06127">
    <property type="entry name" value="Mpo1-like"/>
    <property type="match status" value="1"/>
</dbReference>
<keyword evidence="1" id="KW-0812">Transmembrane</keyword>
<evidence type="ECO:0000313" key="3">
    <source>
        <dbReference type="Proteomes" id="UP000789759"/>
    </source>
</evidence>
<dbReference type="EMBL" id="CAJVQA010005592">
    <property type="protein sequence ID" value="CAG8624010.1"/>
    <property type="molecule type" value="Genomic_DNA"/>
</dbReference>
<evidence type="ECO:0000313" key="2">
    <source>
        <dbReference type="EMBL" id="CAG8624010.1"/>
    </source>
</evidence>
<keyword evidence="1" id="KW-0472">Membrane</keyword>
<dbReference type="AlphaFoldDB" id="A0A9N9D3M4"/>
<dbReference type="PANTHER" id="PTHR28026:SF9">
    <property type="entry name" value="2-HYDROXY-PALMITIC ACID DIOXYGENASE MPO1"/>
    <property type="match status" value="1"/>
</dbReference>
<evidence type="ECO:0000256" key="1">
    <source>
        <dbReference type="SAM" id="Phobius"/>
    </source>
</evidence>
<dbReference type="GO" id="GO:0005783">
    <property type="term" value="C:endoplasmic reticulum"/>
    <property type="evidence" value="ECO:0007669"/>
    <property type="project" value="TreeGrafter"/>
</dbReference>
<keyword evidence="1" id="KW-1133">Transmembrane helix</keyword>
<dbReference type="GO" id="GO:0016020">
    <property type="term" value="C:membrane"/>
    <property type="evidence" value="ECO:0007669"/>
    <property type="project" value="GOC"/>
</dbReference>
<feature type="transmembrane region" description="Helical" evidence="1">
    <location>
        <begin position="48"/>
        <end position="68"/>
    </location>
</feature>
<dbReference type="Proteomes" id="UP000789759">
    <property type="component" value="Unassembled WGS sequence"/>
</dbReference>
<reference evidence="2" key="1">
    <citation type="submission" date="2021-06" db="EMBL/GenBank/DDBJ databases">
        <authorList>
            <person name="Kallberg Y."/>
            <person name="Tangrot J."/>
            <person name="Rosling A."/>
        </authorList>
    </citation>
    <scope>NUCLEOTIDE SEQUENCE</scope>
    <source>
        <strain evidence="2">FL966</strain>
    </source>
</reference>
<dbReference type="GO" id="GO:0046521">
    <property type="term" value="P:sphingoid catabolic process"/>
    <property type="evidence" value="ECO:0007669"/>
    <property type="project" value="TreeGrafter"/>
</dbReference>